<name>A0ABX1F059_9PROT</name>
<accession>A0ABX1F059</accession>
<proteinExistence type="predicted"/>
<sequence>MKESVRRAESNIGRSSYDLLQDNCQHFAIWCRTGIADSGQSHLCGPSNYKIPAARGVSKDFSKVEVSEYFVKALLTLYNSDKDALMPDWLGHGFSISRLKTNDYKAY</sequence>
<evidence type="ECO:0000313" key="3">
    <source>
        <dbReference type="Proteomes" id="UP000765160"/>
    </source>
</evidence>
<evidence type="ECO:0000259" key="1">
    <source>
        <dbReference type="PROSITE" id="PS51934"/>
    </source>
</evidence>
<protein>
    <recommendedName>
        <fullName evidence="1">LRAT domain-containing protein</fullName>
    </recommendedName>
</protein>
<dbReference type="PROSITE" id="PS51934">
    <property type="entry name" value="LRAT"/>
    <property type="match status" value="1"/>
</dbReference>
<comment type="caution">
    <text evidence="2">The sequence shown here is derived from an EMBL/GenBank/DDBJ whole genome shotgun (WGS) entry which is preliminary data.</text>
</comment>
<dbReference type="InterPro" id="IPR007053">
    <property type="entry name" value="LRAT_dom"/>
</dbReference>
<dbReference type="Proteomes" id="UP000765160">
    <property type="component" value="Unassembled WGS sequence"/>
</dbReference>
<dbReference type="Pfam" id="PF04970">
    <property type="entry name" value="LRAT"/>
    <property type="match status" value="1"/>
</dbReference>
<reference evidence="2 3" key="1">
    <citation type="submission" date="2020-03" db="EMBL/GenBank/DDBJ databases">
        <title>Roseomonas selenitidurans sp. nov. isolated from soil.</title>
        <authorList>
            <person name="Liu H."/>
        </authorList>
    </citation>
    <scope>NUCLEOTIDE SEQUENCE [LARGE SCALE GENOMIC DNA]</scope>
    <source>
        <strain evidence="2 3">JCM 15073</strain>
    </source>
</reference>
<organism evidence="2 3">
    <name type="scientific">Falsiroseomonas frigidaquae</name>
    <dbReference type="NCBI Taxonomy" id="487318"/>
    <lineage>
        <taxon>Bacteria</taxon>
        <taxon>Pseudomonadati</taxon>
        <taxon>Pseudomonadota</taxon>
        <taxon>Alphaproteobacteria</taxon>
        <taxon>Acetobacterales</taxon>
        <taxon>Roseomonadaceae</taxon>
        <taxon>Falsiroseomonas</taxon>
    </lineage>
</organism>
<feature type="domain" description="LRAT" evidence="1">
    <location>
        <begin position="1"/>
        <end position="40"/>
    </location>
</feature>
<gene>
    <name evidence="2" type="ORF">HB662_13035</name>
</gene>
<dbReference type="Gene3D" id="3.90.1720.10">
    <property type="entry name" value="endopeptidase domain like (from Nostoc punctiforme)"/>
    <property type="match status" value="1"/>
</dbReference>
<keyword evidence="3" id="KW-1185">Reference proteome</keyword>
<evidence type="ECO:0000313" key="2">
    <source>
        <dbReference type="EMBL" id="NKE45708.1"/>
    </source>
</evidence>
<dbReference type="EMBL" id="JAAVTX010000004">
    <property type="protein sequence ID" value="NKE45708.1"/>
    <property type="molecule type" value="Genomic_DNA"/>
</dbReference>